<protein>
    <submittedName>
        <fullName evidence="10">Alkaline phosphatase</fullName>
    </submittedName>
</protein>
<comment type="similarity">
    <text evidence="1 9">Belongs to the alkaline phosphatase family.</text>
</comment>
<keyword evidence="6 8" id="KW-0460">Magnesium</keyword>
<dbReference type="PANTHER" id="PTHR11596">
    <property type="entry name" value="ALKALINE PHOSPHATASE"/>
    <property type="match status" value="1"/>
</dbReference>
<keyword evidence="3 8" id="KW-0479">Metal-binding</keyword>
<proteinExistence type="inferred from homology"/>
<evidence type="ECO:0000313" key="10">
    <source>
        <dbReference type="EMBL" id="TJZ53167.1"/>
    </source>
</evidence>
<dbReference type="PANTHER" id="PTHR11596:SF5">
    <property type="entry name" value="ALKALINE PHOSPHATASE"/>
    <property type="match status" value="1"/>
</dbReference>
<dbReference type="InterPro" id="IPR017850">
    <property type="entry name" value="Alkaline_phosphatase_core_sf"/>
</dbReference>
<dbReference type="OrthoDB" id="9794455at2"/>
<feature type="binding site" evidence="8">
    <location>
        <position position="274"/>
    </location>
    <ligand>
        <name>Zn(2+)</name>
        <dbReference type="ChEBI" id="CHEBI:29105"/>
        <label>2</label>
    </ligand>
</feature>
<dbReference type="Gene3D" id="3.40.720.10">
    <property type="entry name" value="Alkaline Phosphatase, subunit A"/>
    <property type="match status" value="1"/>
</dbReference>
<dbReference type="RefSeq" id="WP_136902628.1">
    <property type="nucleotide sequence ID" value="NZ_SUME01000008.1"/>
</dbReference>
<evidence type="ECO:0000256" key="3">
    <source>
        <dbReference type="ARBA" id="ARBA00022723"/>
    </source>
</evidence>
<comment type="cofactor">
    <cofactor evidence="8">
        <name>Mg(2+)</name>
        <dbReference type="ChEBI" id="CHEBI:18420"/>
    </cofactor>
    <text evidence="8">Binds 1 Mg(2+) ion.</text>
</comment>
<dbReference type="InterPro" id="IPR018299">
    <property type="entry name" value="Alkaline_phosphatase_AS"/>
</dbReference>
<evidence type="ECO:0000256" key="8">
    <source>
        <dbReference type="PIRSR" id="PIRSR601952-2"/>
    </source>
</evidence>
<feature type="binding site" evidence="8">
    <location>
        <position position="265"/>
    </location>
    <ligand>
        <name>Mg(2+)</name>
        <dbReference type="ChEBI" id="CHEBI:18420"/>
    </ligand>
</feature>
<dbReference type="SUPFAM" id="SSF53649">
    <property type="entry name" value="Alkaline phosphatase-like"/>
    <property type="match status" value="1"/>
</dbReference>
<dbReference type="PRINTS" id="PR00113">
    <property type="entry name" value="ALKPHPHTASE"/>
</dbReference>
<dbReference type="Proteomes" id="UP000306808">
    <property type="component" value="Unassembled WGS sequence"/>
</dbReference>
<gene>
    <name evidence="10" type="ORF">FAZ15_17565</name>
</gene>
<feature type="active site" description="Phosphoserine intermediate" evidence="7">
    <location>
        <position position="82"/>
    </location>
</feature>
<evidence type="ECO:0000256" key="7">
    <source>
        <dbReference type="PIRSR" id="PIRSR601952-1"/>
    </source>
</evidence>
<dbReference type="AlphaFoldDB" id="A0A4U0NG93"/>
<dbReference type="PROSITE" id="PS00123">
    <property type="entry name" value="ALKALINE_PHOSPHATASE"/>
    <property type="match status" value="1"/>
</dbReference>
<dbReference type="GO" id="GO:0004035">
    <property type="term" value="F:alkaline phosphatase activity"/>
    <property type="evidence" value="ECO:0007669"/>
    <property type="project" value="TreeGrafter"/>
</dbReference>
<feature type="binding site" evidence="8">
    <location>
        <position position="433"/>
    </location>
    <ligand>
        <name>Zn(2+)</name>
        <dbReference type="ChEBI" id="CHEBI:29105"/>
        <label>2</label>
    </ligand>
</feature>
<dbReference type="EMBL" id="SUME01000008">
    <property type="protein sequence ID" value="TJZ53167.1"/>
    <property type="molecule type" value="Genomic_DNA"/>
</dbReference>
<feature type="binding site" evidence="8">
    <location>
        <position position="136"/>
    </location>
    <ligand>
        <name>Mg(2+)</name>
        <dbReference type="ChEBI" id="CHEBI:18420"/>
    </ligand>
</feature>
<keyword evidence="5 8" id="KW-0862">Zinc</keyword>
<feature type="binding site" evidence="8">
    <location>
        <position position="33"/>
    </location>
    <ligand>
        <name>Mg(2+)</name>
        <dbReference type="ChEBI" id="CHEBI:18420"/>
    </ligand>
</feature>
<comment type="caution">
    <text evidence="10">The sequence shown here is derived from an EMBL/GenBank/DDBJ whole genome shotgun (WGS) entry which is preliminary data.</text>
</comment>
<dbReference type="Pfam" id="PF00245">
    <property type="entry name" value="Alk_phosphatase"/>
    <property type="match status" value="2"/>
</dbReference>
<organism evidence="10 11">
    <name type="scientific">Sphingobacterium olei</name>
    <dbReference type="NCBI Taxonomy" id="2571155"/>
    <lineage>
        <taxon>Bacteria</taxon>
        <taxon>Pseudomonadati</taxon>
        <taxon>Bacteroidota</taxon>
        <taxon>Sphingobacteriia</taxon>
        <taxon>Sphingobacteriales</taxon>
        <taxon>Sphingobacteriaceae</taxon>
        <taxon>Sphingobacterium</taxon>
    </lineage>
</organism>
<dbReference type="Gene3D" id="1.10.60.40">
    <property type="match status" value="1"/>
</dbReference>
<keyword evidence="2" id="KW-0597">Phosphoprotein</keyword>
<comment type="cofactor">
    <cofactor evidence="8">
        <name>Zn(2+)</name>
        <dbReference type="ChEBI" id="CHEBI:29105"/>
    </cofactor>
    <text evidence="8">Binds 2 Zn(2+) ions.</text>
</comment>
<evidence type="ECO:0000313" key="11">
    <source>
        <dbReference type="Proteomes" id="UP000306808"/>
    </source>
</evidence>
<keyword evidence="4" id="KW-0378">Hydrolase</keyword>
<evidence type="ECO:0000256" key="9">
    <source>
        <dbReference type="RuleBase" id="RU003946"/>
    </source>
</evidence>
<evidence type="ECO:0000256" key="4">
    <source>
        <dbReference type="ARBA" id="ARBA00022801"/>
    </source>
</evidence>
<dbReference type="InterPro" id="IPR001952">
    <property type="entry name" value="Alkaline_phosphatase"/>
</dbReference>
<evidence type="ECO:0000256" key="6">
    <source>
        <dbReference type="ARBA" id="ARBA00022842"/>
    </source>
</evidence>
<reference evidence="10 11" key="1">
    <citation type="submission" date="2019-04" db="EMBL/GenBank/DDBJ databases">
        <title>Sphingobacterium olei sp. nov., isolated from oil-contaminated soil.</title>
        <authorList>
            <person name="Liu B."/>
        </authorList>
    </citation>
    <scope>NUCLEOTIDE SEQUENCE [LARGE SCALE GENOMIC DNA]</scope>
    <source>
        <strain evidence="10 11">HAL-9</strain>
    </source>
</reference>
<dbReference type="CDD" id="cd16012">
    <property type="entry name" value="ALP"/>
    <property type="match status" value="1"/>
</dbReference>
<feature type="binding site" evidence="8">
    <location>
        <position position="313"/>
    </location>
    <ligand>
        <name>Zn(2+)</name>
        <dbReference type="ChEBI" id="CHEBI:29105"/>
        <label>2</label>
    </ligand>
</feature>
<evidence type="ECO:0000256" key="5">
    <source>
        <dbReference type="ARBA" id="ARBA00022833"/>
    </source>
</evidence>
<feature type="binding site" evidence="8">
    <location>
        <position position="270"/>
    </location>
    <ligand>
        <name>Zn(2+)</name>
        <dbReference type="ChEBI" id="CHEBI:29105"/>
        <label>2</label>
    </ligand>
</feature>
<evidence type="ECO:0000256" key="1">
    <source>
        <dbReference type="ARBA" id="ARBA00005984"/>
    </source>
</evidence>
<dbReference type="GO" id="GO:0046872">
    <property type="term" value="F:metal ion binding"/>
    <property type="evidence" value="ECO:0007669"/>
    <property type="project" value="UniProtKB-KW"/>
</dbReference>
<keyword evidence="11" id="KW-1185">Reference proteome</keyword>
<name>A0A4U0NG93_9SPHI</name>
<evidence type="ECO:0000256" key="2">
    <source>
        <dbReference type="ARBA" id="ARBA00022553"/>
    </source>
</evidence>
<feature type="binding site" evidence="8">
    <location>
        <position position="33"/>
    </location>
    <ligand>
        <name>Zn(2+)</name>
        <dbReference type="ChEBI" id="CHEBI:29105"/>
        <label>2</label>
    </ligand>
</feature>
<feature type="binding site" evidence="8">
    <location>
        <position position="314"/>
    </location>
    <ligand>
        <name>Zn(2+)</name>
        <dbReference type="ChEBI" id="CHEBI:29105"/>
        <label>2</label>
    </ligand>
</feature>
<accession>A0A4U0NG93</accession>
<feature type="binding site" evidence="8">
    <location>
        <position position="134"/>
    </location>
    <ligand>
        <name>Mg(2+)</name>
        <dbReference type="ChEBI" id="CHEBI:18420"/>
    </ligand>
</feature>
<dbReference type="SMART" id="SM00098">
    <property type="entry name" value="alkPPc"/>
    <property type="match status" value="1"/>
</dbReference>
<sequence>MNKKITTLLFLSFLFLLPLFGQKAKYIFFMIGDGMGLNQVNIAEVYSAELAGRNGVFPLVFTQFPYATFGTSYSLSHGVTDSGAGGTALAVGKKTRNGVIGMDSAATVPYKSIAYAAKAKGMRVGIATSVSIDHATPASFYANRPDRNMYYEIGLDLIKSNFDFFAGAGFIKPDKTFDNKDAPSLFPQFEKAGYQIVKGYRAFQDAKKTQNGKIILTNMDDTDQSALKYAIDQKAGDLNLAEITAAAIEALTLNDKGDGFFLMVEGGKIDWACHANDGATAIHEVLDFNESVKLAFEFYKKHPEETLIIVTADHETGGIGIGNGSSRLNTKALNGQVVSQGELSTHIRELRKTNPNASWEEVKSVLQQNLGLWSTAKVAENDEKQLFTAYERSFVKHENETEKSLYANDDKIAALSISILNKISSVSWASGGHSAAYIPIYAIGAGAELFRHKMENVDIPKKIAMAAGLEF</sequence>